<dbReference type="GO" id="GO:0042594">
    <property type="term" value="P:response to starvation"/>
    <property type="evidence" value="ECO:0007669"/>
    <property type="project" value="TreeGrafter"/>
</dbReference>
<keyword evidence="9" id="KW-1185">Reference proteome</keyword>
<dbReference type="InterPro" id="IPR045269">
    <property type="entry name" value="Atg1-like"/>
</dbReference>
<dbReference type="SUPFAM" id="SSF56112">
    <property type="entry name" value="Protein kinase-like (PK-like)"/>
    <property type="match status" value="1"/>
</dbReference>
<dbReference type="GO" id="GO:0000160">
    <property type="term" value="P:phosphorelay signal transduction system"/>
    <property type="evidence" value="ECO:0007669"/>
    <property type="project" value="InterPro"/>
</dbReference>
<evidence type="ECO:0000313" key="9">
    <source>
        <dbReference type="Proteomes" id="UP000214646"/>
    </source>
</evidence>
<dbReference type="GO" id="GO:0004674">
    <property type="term" value="F:protein serine/threonine kinase activity"/>
    <property type="evidence" value="ECO:0007669"/>
    <property type="project" value="UniProtKB-KW"/>
</dbReference>
<feature type="modified residue" description="4-aspartylphosphate" evidence="5">
    <location>
        <position position="417"/>
    </location>
</feature>
<evidence type="ECO:0000256" key="1">
    <source>
        <dbReference type="ARBA" id="ARBA00022679"/>
    </source>
</evidence>
<keyword evidence="5" id="KW-0597">Phosphoprotein</keyword>
<dbReference type="Proteomes" id="UP000214646">
    <property type="component" value="Unassembled WGS sequence"/>
</dbReference>
<comment type="caution">
    <text evidence="8">The sequence shown here is derived from an EMBL/GenBank/DDBJ whole genome shotgun (WGS) entry which is preliminary data.</text>
</comment>
<dbReference type="Gene3D" id="1.10.510.10">
    <property type="entry name" value="Transferase(Phosphotransferase) domain 1"/>
    <property type="match status" value="1"/>
</dbReference>
<protein>
    <submittedName>
        <fullName evidence="8">Serine/threonine protein kinase</fullName>
    </submittedName>
</protein>
<dbReference type="PANTHER" id="PTHR24348">
    <property type="entry name" value="SERINE/THREONINE-PROTEIN KINASE UNC-51-RELATED"/>
    <property type="match status" value="1"/>
</dbReference>
<dbReference type="PROSITE" id="PS00108">
    <property type="entry name" value="PROTEIN_KINASE_ST"/>
    <property type="match status" value="1"/>
</dbReference>
<dbReference type="GO" id="GO:0005776">
    <property type="term" value="C:autophagosome"/>
    <property type="evidence" value="ECO:0007669"/>
    <property type="project" value="TreeGrafter"/>
</dbReference>
<name>A0A225EFR7_9BACT</name>
<keyword evidence="2" id="KW-0547">Nucleotide-binding</keyword>
<dbReference type="OrthoDB" id="7806016at2"/>
<dbReference type="Pfam" id="PF00069">
    <property type="entry name" value="Pkinase"/>
    <property type="match status" value="1"/>
</dbReference>
<evidence type="ECO:0000256" key="5">
    <source>
        <dbReference type="PROSITE-ProRule" id="PRU00169"/>
    </source>
</evidence>
<evidence type="ECO:0000313" key="8">
    <source>
        <dbReference type="EMBL" id="OWK47087.1"/>
    </source>
</evidence>
<reference evidence="9" key="1">
    <citation type="submission" date="2017-06" db="EMBL/GenBank/DDBJ databases">
        <title>Genome analysis of Fimbriiglobus ruber SP5, the first member of the order Planctomycetales with confirmed chitinolytic capability.</title>
        <authorList>
            <person name="Ravin N.V."/>
            <person name="Rakitin A.L."/>
            <person name="Ivanova A.A."/>
            <person name="Beletsky A.V."/>
            <person name="Kulichevskaya I.S."/>
            <person name="Mardanov A.V."/>
            <person name="Dedysh S.N."/>
        </authorList>
    </citation>
    <scope>NUCLEOTIDE SEQUENCE [LARGE SCALE GENOMIC DNA]</scope>
    <source>
        <strain evidence="9">SP5</strain>
    </source>
</reference>
<sequence length="498" mass="55437">MEEAVDAGTMANLIVRIGLLEENTARECVYEVGGKSASASDLVQYLQRKSMLTPLQGSKLLKGDKDGFILGGYRVLYKISSGTFGRVYRGDDPRSGQVVAIKVLRRKWTDDPQKVDQFMREGRIGLTLQHPNIVGMLAVNQDKVTGQYYIVMEFVEGGNLRDILTIRKKLEVDEALRMMEECAAGLAYAWSRGLTHRDIKASNILISTDKTTKLVDFGLAEMSIQNAGHMEIGRASDKDEDVAIDRTIDYAGLEKATNITRGDVRSDIYFLGHVLYEMVIGEPLMPVTKDRATKLQRRRYEQVESTLAMKAPEVGMHPSLQRLIARAVSFEPSSRYQTPAQFLETIRATRAELSGNAEASRRAAGALTIYIVEQHVKLQDVFRDKFKKLGFRVLISVDANQALKRYQSAPFHALLVDGGTAGRDGVEAYRKVLREAASMRLDLAGALMLNEDQAGWENEVRGLPGGSVLIRPVTMKQLAAHYREALPEIKPSDHDEGE</sequence>
<dbReference type="EMBL" id="NIDE01000001">
    <property type="protein sequence ID" value="OWK47087.1"/>
    <property type="molecule type" value="Genomic_DNA"/>
</dbReference>
<dbReference type="InterPro" id="IPR000719">
    <property type="entry name" value="Prot_kinase_dom"/>
</dbReference>
<keyword evidence="4" id="KW-0067">ATP-binding</keyword>
<dbReference type="CDD" id="cd14014">
    <property type="entry name" value="STKc_PknB_like"/>
    <property type="match status" value="1"/>
</dbReference>
<dbReference type="RefSeq" id="WP_088252231.1">
    <property type="nucleotide sequence ID" value="NZ_NIDE01000001.1"/>
</dbReference>
<organism evidence="8 9">
    <name type="scientific">Fimbriiglobus ruber</name>
    <dbReference type="NCBI Taxonomy" id="1908690"/>
    <lineage>
        <taxon>Bacteria</taxon>
        <taxon>Pseudomonadati</taxon>
        <taxon>Planctomycetota</taxon>
        <taxon>Planctomycetia</taxon>
        <taxon>Gemmatales</taxon>
        <taxon>Gemmataceae</taxon>
        <taxon>Fimbriiglobus</taxon>
    </lineage>
</organism>
<dbReference type="InterPro" id="IPR011009">
    <property type="entry name" value="Kinase-like_dom_sf"/>
</dbReference>
<dbReference type="SUPFAM" id="SSF52172">
    <property type="entry name" value="CheY-like"/>
    <property type="match status" value="1"/>
</dbReference>
<feature type="domain" description="Protein kinase" evidence="6">
    <location>
        <begin position="73"/>
        <end position="353"/>
    </location>
</feature>
<evidence type="ECO:0000256" key="3">
    <source>
        <dbReference type="ARBA" id="ARBA00022777"/>
    </source>
</evidence>
<proteinExistence type="predicted"/>
<keyword evidence="8" id="KW-0723">Serine/threonine-protein kinase</keyword>
<keyword evidence="3 8" id="KW-0418">Kinase</keyword>
<dbReference type="AlphaFoldDB" id="A0A225EFR7"/>
<evidence type="ECO:0000259" key="6">
    <source>
        <dbReference type="PROSITE" id="PS50011"/>
    </source>
</evidence>
<dbReference type="GO" id="GO:0005524">
    <property type="term" value="F:ATP binding"/>
    <property type="evidence" value="ECO:0007669"/>
    <property type="project" value="UniProtKB-KW"/>
</dbReference>
<evidence type="ECO:0000259" key="7">
    <source>
        <dbReference type="PROSITE" id="PS50110"/>
    </source>
</evidence>
<gene>
    <name evidence="8" type="ORF">FRUB_00786</name>
</gene>
<dbReference type="GO" id="GO:0034045">
    <property type="term" value="C:phagophore assembly site membrane"/>
    <property type="evidence" value="ECO:0007669"/>
    <property type="project" value="TreeGrafter"/>
</dbReference>
<dbReference type="InterPro" id="IPR008271">
    <property type="entry name" value="Ser/Thr_kinase_AS"/>
</dbReference>
<dbReference type="InterPro" id="IPR001789">
    <property type="entry name" value="Sig_transdc_resp-reg_receiver"/>
</dbReference>
<evidence type="ECO:0000256" key="4">
    <source>
        <dbReference type="ARBA" id="ARBA00022840"/>
    </source>
</evidence>
<keyword evidence="1" id="KW-0808">Transferase</keyword>
<dbReference type="Gene3D" id="3.30.200.20">
    <property type="entry name" value="Phosphorylase Kinase, domain 1"/>
    <property type="match status" value="1"/>
</dbReference>
<dbReference type="PROSITE" id="PS50011">
    <property type="entry name" value="PROTEIN_KINASE_DOM"/>
    <property type="match status" value="1"/>
</dbReference>
<evidence type="ECO:0000256" key="2">
    <source>
        <dbReference type="ARBA" id="ARBA00022741"/>
    </source>
</evidence>
<dbReference type="GO" id="GO:0005829">
    <property type="term" value="C:cytosol"/>
    <property type="evidence" value="ECO:0007669"/>
    <property type="project" value="TreeGrafter"/>
</dbReference>
<feature type="domain" description="Response regulatory" evidence="7">
    <location>
        <begin position="368"/>
        <end position="486"/>
    </location>
</feature>
<dbReference type="SMART" id="SM00220">
    <property type="entry name" value="S_TKc"/>
    <property type="match status" value="1"/>
</dbReference>
<dbReference type="InterPro" id="IPR011006">
    <property type="entry name" value="CheY-like_superfamily"/>
</dbReference>
<dbReference type="PANTHER" id="PTHR24348:SF22">
    <property type="entry name" value="NON-SPECIFIC SERINE_THREONINE PROTEIN KINASE"/>
    <property type="match status" value="1"/>
</dbReference>
<dbReference type="PROSITE" id="PS50110">
    <property type="entry name" value="RESPONSE_REGULATORY"/>
    <property type="match status" value="1"/>
</dbReference>
<dbReference type="Gene3D" id="3.40.50.2300">
    <property type="match status" value="1"/>
</dbReference>
<accession>A0A225EFR7</accession>